<dbReference type="AlphaFoldDB" id="A0A0K6FWB7"/>
<dbReference type="PANTHER" id="PTHR23423">
    <property type="entry name" value="ORGANIC SOLUTE TRANSPORTER-RELATED"/>
    <property type="match status" value="1"/>
</dbReference>
<evidence type="ECO:0000256" key="3">
    <source>
        <dbReference type="ARBA" id="ARBA00022989"/>
    </source>
</evidence>
<evidence type="ECO:0000256" key="1">
    <source>
        <dbReference type="ARBA" id="ARBA00004141"/>
    </source>
</evidence>
<dbReference type="EMBL" id="CYGV01001113">
    <property type="protein sequence ID" value="CUA70458.1"/>
    <property type="molecule type" value="Genomic_DNA"/>
</dbReference>
<evidence type="ECO:0000256" key="4">
    <source>
        <dbReference type="ARBA" id="ARBA00023136"/>
    </source>
</evidence>
<feature type="transmembrane region" description="Helical" evidence="5">
    <location>
        <begin position="200"/>
        <end position="224"/>
    </location>
</feature>
<keyword evidence="2 5" id="KW-0812">Transmembrane</keyword>
<sequence>MAGSCELDEVTGQGNPWYTRRVGSIVSGIFVVITIIVTCINVTRHTRNYRAPKEQRQIIPSFSYLSLIYVVYEVIALSAFLYLMIQYVANAAAGSIEEALSNKDKTRLPAPWCCFRFRPTKASFIHMVKWLVLQFVVFKPIIAIISIILYAVGLMCPSSTSATEPNLWLGIVEFLTMVTAVYGLLIFYRLTKQDISEHRPLLKFGIIKGVVFLTIFQELVFKILHTSGTIKPTESWTGLEVADGLNAFLLTIEMTIASIAMLSAFSASEYSDPERPRGTPVQAIIDSLNFGDFFSDMKHSLLFFLRGPHGVPHKGSDELLASSDYNELEASHNDASLIETNTRLSPKNETRIVAPV</sequence>
<keyword evidence="7" id="KW-1185">Reference proteome</keyword>
<evidence type="ECO:0000313" key="7">
    <source>
        <dbReference type="Proteomes" id="UP000044841"/>
    </source>
</evidence>
<protein>
    <submittedName>
        <fullName evidence="6">Transmembrane protein 184 homolog DDB_G0279555 [Dictyostelium discoideum]</fullName>
    </submittedName>
</protein>
<proteinExistence type="predicted"/>
<gene>
    <name evidence="6" type="ORF">RSOLAG22IIIB_04196</name>
</gene>
<comment type="subcellular location">
    <subcellularLocation>
        <location evidence="1">Membrane</location>
        <topology evidence="1">Multi-pass membrane protein</topology>
    </subcellularLocation>
</comment>
<keyword evidence="4 5" id="KW-0472">Membrane</keyword>
<organism evidence="6 7">
    <name type="scientific">Rhizoctonia solani</name>
    <dbReference type="NCBI Taxonomy" id="456999"/>
    <lineage>
        <taxon>Eukaryota</taxon>
        <taxon>Fungi</taxon>
        <taxon>Dikarya</taxon>
        <taxon>Basidiomycota</taxon>
        <taxon>Agaricomycotina</taxon>
        <taxon>Agaricomycetes</taxon>
        <taxon>Cantharellales</taxon>
        <taxon>Ceratobasidiaceae</taxon>
        <taxon>Rhizoctonia</taxon>
    </lineage>
</organism>
<feature type="transmembrane region" description="Helical" evidence="5">
    <location>
        <begin position="22"/>
        <end position="43"/>
    </location>
</feature>
<reference evidence="6 7" key="1">
    <citation type="submission" date="2015-07" db="EMBL/GenBank/DDBJ databases">
        <authorList>
            <person name="Noorani M."/>
        </authorList>
    </citation>
    <scope>NUCLEOTIDE SEQUENCE [LARGE SCALE GENOMIC DNA]</scope>
    <source>
        <strain evidence="6">BBA 69670</strain>
    </source>
</reference>
<dbReference type="GO" id="GO:0016020">
    <property type="term" value="C:membrane"/>
    <property type="evidence" value="ECO:0007669"/>
    <property type="project" value="UniProtKB-SubCell"/>
</dbReference>
<evidence type="ECO:0000256" key="2">
    <source>
        <dbReference type="ARBA" id="ARBA00022692"/>
    </source>
</evidence>
<dbReference type="Proteomes" id="UP000044841">
    <property type="component" value="Unassembled WGS sequence"/>
</dbReference>
<evidence type="ECO:0000313" key="6">
    <source>
        <dbReference type="EMBL" id="CUA70458.1"/>
    </source>
</evidence>
<evidence type="ECO:0000256" key="5">
    <source>
        <dbReference type="SAM" id="Phobius"/>
    </source>
</evidence>
<accession>A0A0K6FWB7</accession>
<feature type="transmembrane region" description="Helical" evidence="5">
    <location>
        <begin position="167"/>
        <end position="188"/>
    </location>
</feature>
<feature type="transmembrane region" description="Helical" evidence="5">
    <location>
        <begin position="63"/>
        <end position="85"/>
    </location>
</feature>
<dbReference type="SMART" id="SM01417">
    <property type="entry name" value="Solute_trans_a"/>
    <property type="match status" value="1"/>
</dbReference>
<dbReference type="InterPro" id="IPR005178">
    <property type="entry name" value="Ostalpha/TMEM184C"/>
</dbReference>
<name>A0A0K6FWB7_9AGAM</name>
<dbReference type="Pfam" id="PF03619">
    <property type="entry name" value="Solute_trans_a"/>
    <property type="match status" value="2"/>
</dbReference>
<feature type="transmembrane region" description="Helical" evidence="5">
    <location>
        <begin position="130"/>
        <end position="155"/>
    </location>
</feature>
<keyword evidence="3 5" id="KW-1133">Transmembrane helix</keyword>